<name>A0ABQ8SZU7_PERAM</name>
<protein>
    <submittedName>
        <fullName evidence="1">Uncharacterized protein</fullName>
    </submittedName>
</protein>
<evidence type="ECO:0000313" key="2">
    <source>
        <dbReference type="Proteomes" id="UP001148838"/>
    </source>
</evidence>
<reference evidence="1 2" key="1">
    <citation type="journal article" date="2022" name="Allergy">
        <title>Genome assembly and annotation of Periplaneta americana reveal a comprehensive cockroach allergen profile.</title>
        <authorList>
            <person name="Wang L."/>
            <person name="Xiong Q."/>
            <person name="Saelim N."/>
            <person name="Wang L."/>
            <person name="Nong W."/>
            <person name="Wan A.T."/>
            <person name="Shi M."/>
            <person name="Liu X."/>
            <person name="Cao Q."/>
            <person name="Hui J.H.L."/>
            <person name="Sookrung N."/>
            <person name="Leung T.F."/>
            <person name="Tungtrongchitr A."/>
            <person name="Tsui S.K.W."/>
        </authorList>
    </citation>
    <scope>NUCLEOTIDE SEQUENCE [LARGE SCALE GENOMIC DNA]</scope>
    <source>
        <strain evidence="1">PWHHKU_190912</strain>
    </source>
</reference>
<organism evidence="1 2">
    <name type="scientific">Periplaneta americana</name>
    <name type="common">American cockroach</name>
    <name type="synonym">Blatta americana</name>
    <dbReference type="NCBI Taxonomy" id="6978"/>
    <lineage>
        <taxon>Eukaryota</taxon>
        <taxon>Metazoa</taxon>
        <taxon>Ecdysozoa</taxon>
        <taxon>Arthropoda</taxon>
        <taxon>Hexapoda</taxon>
        <taxon>Insecta</taxon>
        <taxon>Pterygota</taxon>
        <taxon>Neoptera</taxon>
        <taxon>Polyneoptera</taxon>
        <taxon>Dictyoptera</taxon>
        <taxon>Blattodea</taxon>
        <taxon>Blattoidea</taxon>
        <taxon>Blattidae</taxon>
        <taxon>Blattinae</taxon>
        <taxon>Periplaneta</taxon>
    </lineage>
</organism>
<gene>
    <name evidence="1" type="ORF">ANN_07878</name>
</gene>
<dbReference type="Proteomes" id="UP001148838">
    <property type="component" value="Unassembled WGS sequence"/>
</dbReference>
<accession>A0ABQ8SZU7</accession>
<proteinExistence type="predicted"/>
<dbReference type="EMBL" id="JAJSOF020000017">
    <property type="protein sequence ID" value="KAJ4439750.1"/>
    <property type="molecule type" value="Genomic_DNA"/>
</dbReference>
<comment type="caution">
    <text evidence="1">The sequence shown here is derived from an EMBL/GenBank/DDBJ whole genome shotgun (WGS) entry which is preliminary data.</text>
</comment>
<sequence length="247" mass="27319">MDLSALFSLTRFTAVMEKLPTERGAVAWRARAQETSEEEDRWEHHVTDGKMVFARMHYKSSKSELESCSTGSMQEITIGREARACEEHYANKTVPASLGSTATCVGVFIAAQLSYNALKTSSPPALSVDTNRCSEFPHFPRPKSGASLDQCYCAGLVSTWPGFDTWKVVIEFVADKANFAEVFPRSTTVSPSRAVASWSKASCLGLALRNARWFESSWGKKFSHEISASVWDRCPPSIVMHLGSYGR</sequence>
<keyword evidence="2" id="KW-1185">Reference proteome</keyword>
<evidence type="ECO:0000313" key="1">
    <source>
        <dbReference type="EMBL" id="KAJ4439750.1"/>
    </source>
</evidence>